<evidence type="ECO:0000313" key="3">
    <source>
        <dbReference type="Proteomes" id="UP000504635"/>
    </source>
</evidence>
<keyword evidence="3" id="KW-1185">Reference proteome</keyword>
<name>A0A6J2YJI8_SITOR</name>
<accession>A0A6J2YJI8</accession>
<dbReference type="AlphaFoldDB" id="A0A6J2YJI8"/>
<protein>
    <submittedName>
        <fullName evidence="4">Carbonic anhydrase-related protein 10-like</fullName>
    </submittedName>
</protein>
<evidence type="ECO:0000313" key="4">
    <source>
        <dbReference type="RefSeq" id="XP_030763562.1"/>
    </source>
</evidence>
<dbReference type="KEGG" id="soy:115888118"/>
<dbReference type="GO" id="GO:0008270">
    <property type="term" value="F:zinc ion binding"/>
    <property type="evidence" value="ECO:0007669"/>
    <property type="project" value="InterPro"/>
</dbReference>
<dbReference type="InParanoid" id="A0A6J2YJI8"/>
<feature type="domain" description="Alpha-carbonic anhydrase" evidence="2">
    <location>
        <begin position="22"/>
        <end position="303"/>
    </location>
</feature>
<proteinExistence type="inferred from homology"/>
<comment type="similarity">
    <text evidence="1">Belongs to the alpha-carbonic anhydrase family.</text>
</comment>
<dbReference type="Pfam" id="PF00194">
    <property type="entry name" value="Carb_anhydrase"/>
    <property type="match status" value="1"/>
</dbReference>
<dbReference type="InterPro" id="IPR023561">
    <property type="entry name" value="Carbonic_anhydrase_a-class"/>
</dbReference>
<dbReference type="InterPro" id="IPR036398">
    <property type="entry name" value="CA_dom_sf"/>
</dbReference>
<evidence type="ECO:0000259" key="2">
    <source>
        <dbReference type="PROSITE" id="PS51144"/>
    </source>
</evidence>
<reference evidence="4" key="1">
    <citation type="submission" date="2025-08" db="UniProtKB">
        <authorList>
            <consortium name="RefSeq"/>
        </authorList>
    </citation>
    <scope>IDENTIFICATION</scope>
    <source>
        <tissue evidence="4">Gonads</tissue>
    </source>
</reference>
<dbReference type="SMART" id="SM01057">
    <property type="entry name" value="Carb_anhydrase"/>
    <property type="match status" value="1"/>
</dbReference>
<dbReference type="GeneID" id="115888118"/>
<organism evidence="3 4">
    <name type="scientific">Sitophilus oryzae</name>
    <name type="common">Rice weevil</name>
    <name type="synonym">Curculio oryzae</name>
    <dbReference type="NCBI Taxonomy" id="7048"/>
    <lineage>
        <taxon>Eukaryota</taxon>
        <taxon>Metazoa</taxon>
        <taxon>Ecdysozoa</taxon>
        <taxon>Arthropoda</taxon>
        <taxon>Hexapoda</taxon>
        <taxon>Insecta</taxon>
        <taxon>Pterygota</taxon>
        <taxon>Neoptera</taxon>
        <taxon>Endopterygota</taxon>
        <taxon>Coleoptera</taxon>
        <taxon>Polyphaga</taxon>
        <taxon>Cucujiformia</taxon>
        <taxon>Curculionidae</taxon>
        <taxon>Dryophthorinae</taxon>
        <taxon>Sitophilus</taxon>
    </lineage>
</organism>
<dbReference type="SUPFAM" id="SSF51069">
    <property type="entry name" value="Carbonic anhydrase"/>
    <property type="match status" value="1"/>
</dbReference>
<dbReference type="GO" id="GO:0004089">
    <property type="term" value="F:carbonate dehydratase activity"/>
    <property type="evidence" value="ECO:0007669"/>
    <property type="project" value="InterPro"/>
</dbReference>
<gene>
    <name evidence="4" type="primary">LOC115888118</name>
</gene>
<dbReference type="GO" id="GO:0006730">
    <property type="term" value="P:one-carbon metabolic process"/>
    <property type="evidence" value="ECO:0007669"/>
    <property type="project" value="TreeGrafter"/>
</dbReference>
<dbReference type="InterPro" id="IPR001148">
    <property type="entry name" value="CA_dom"/>
</dbReference>
<sequence>MHEKYKDLKILQSIAEEVAQNKFWMPPGKALGGHSVRMCSIVCRGAPQSQAGLLPTPLIEEIRRRNLMDNFVAQNMSEIRDVAGITVTCPRFSLPVSGTLHNTGQSLVFRVDKDTKQHVNISGGPLAYRYQFEEIYIHYGTDNQQGSEHHIQGYSFPAEIQFYGFNKELYHNMSEAQHKSQGVVAISLMVQIGDTPNGELRLITTVFNKVTYKGAATPVKHISLRAMLPDTDHFMTYEGSTTHPGCWETTVWIILNKPIYITKHELYQLRKLMQGSEDAPKAPLGNNARPVQPLHQRTIRTNINFKNAEINHCPSMHKEMYYRANKWPQNIKDHNPFHSLQSLHLG</sequence>
<dbReference type="OrthoDB" id="5978072at2759"/>
<dbReference type="PANTHER" id="PTHR18952:SF228">
    <property type="entry name" value="CARBONIC ANHYDRASE-RELATED PROTEIN A, ISOFORM B"/>
    <property type="match status" value="1"/>
</dbReference>
<dbReference type="RefSeq" id="XP_030763562.1">
    <property type="nucleotide sequence ID" value="XM_030907702.1"/>
</dbReference>
<dbReference type="Proteomes" id="UP000504635">
    <property type="component" value="Unplaced"/>
</dbReference>
<evidence type="ECO:0000256" key="1">
    <source>
        <dbReference type="ARBA" id="ARBA00010718"/>
    </source>
</evidence>
<dbReference type="FunCoup" id="A0A6J2YJI8">
    <property type="interactions" value="64"/>
</dbReference>
<dbReference type="PANTHER" id="PTHR18952">
    <property type="entry name" value="CARBONIC ANHYDRASE"/>
    <property type="match status" value="1"/>
</dbReference>
<dbReference type="Gene3D" id="3.10.200.10">
    <property type="entry name" value="Alpha carbonic anhydrase"/>
    <property type="match status" value="1"/>
</dbReference>
<dbReference type="PROSITE" id="PS51144">
    <property type="entry name" value="ALPHA_CA_2"/>
    <property type="match status" value="1"/>
</dbReference>